<sequence>MALDLEIDQLSLRWSSLELQAAREFDWFKLSTAKRRALPMAAEMADIDARLEQLFKDRAKGLKALRRTKATEAHGAFGKLVVAARISQQDGGDVHALLTEAIETLATLKCPSCGAPFAPAPDRS</sequence>
<organism evidence="1 2">
    <name type="scientific">Caulobacter vibrioides</name>
    <name type="common">Caulobacter crescentus</name>
    <dbReference type="NCBI Taxonomy" id="155892"/>
    <lineage>
        <taxon>Bacteria</taxon>
        <taxon>Pseudomonadati</taxon>
        <taxon>Pseudomonadota</taxon>
        <taxon>Alphaproteobacteria</taxon>
        <taxon>Caulobacterales</taxon>
        <taxon>Caulobacteraceae</taxon>
        <taxon>Caulobacter</taxon>
    </lineage>
</organism>
<name>A0A290N0H2_CAUVI</name>
<dbReference type="Proteomes" id="UP000217311">
    <property type="component" value="Chromosome"/>
</dbReference>
<protein>
    <submittedName>
        <fullName evidence="1">Uncharacterized protein</fullName>
    </submittedName>
</protein>
<evidence type="ECO:0000313" key="1">
    <source>
        <dbReference type="EMBL" id="ATC33033.1"/>
    </source>
</evidence>
<proteinExistence type="predicted"/>
<gene>
    <name evidence="1" type="ORF">CA606_12235</name>
</gene>
<evidence type="ECO:0000313" key="2">
    <source>
        <dbReference type="Proteomes" id="UP000217311"/>
    </source>
</evidence>
<dbReference type="EMBL" id="CP023315">
    <property type="protein sequence ID" value="ATC33033.1"/>
    <property type="molecule type" value="Genomic_DNA"/>
</dbReference>
<dbReference type="AlphaFoldDB" id="A0A290N0H2"/>
<reference evidence="2" key="1">
    <citation type="submission" date="2017-09" db="EMBL/GenBank/DDBJ databases">
        <title>Genome evolution observed in wild isolates of Caulobacter crescentus.</title>
        <authorList>
            <person name="Ely B."/>
            <person name="Wilson K."/>
            <person name="Scott D."/>
        </authorList>
    </citation>
    <scope>NUCLEOTIDE SEQUENCE [LARGE SCALE GENOMIC DNA]</scope>
    <source>
        <strain evidence="2">CB13b1a</strain>
    </source>
</reference>
<accession>A0A290N0H2</accession>